<keyword evidence="2" id="KW-1185">Reference proteome</keyword>
<dbReference type="VEuPathDB" id="FungiDB:PHYBLDRAFT_71504"/>
<name>A0A162ZZM8_PHYB8</name>
<evidence type="ECO:0000313" key="1">
    <source>
        <dbReference type="EMBL" id="OAD70061.1"/>
    </source>
</evidence>
<dbReference type="EMBL" id="KV440989">
    <property type="protein sequence ID" value="OAD70061.1"/>
    <property type="molecule type" value="Genomic_DNA"/>
</dbReference>
<organism evidence="1 2">
    <name type="scientific">Phycomyces blakesleeanus (strain ATCC 8743b / DSM 1359 / FGSC 10004 / NBRC 33097 / NRRL 1555)</name>
    <dbReference type="NCBI Taxonomy" id="763407"/>
    <lineage>
        <taxon>Eukaryota</taxon>
        <taxon>Fungi</taxon>
        <taxon>Fungi incertae sedis</taxon>
        <taxon>Mucoromycota</taxon>
        <taxon>Mucoromycotina</taxon>
        <taxon>Mucoromycetes</taxon>
        <taxon>Mucorales</taxon>
        <taxon>Phycomycetaceae</taxon>
        <taxon>Phycomyces</taxon>
    </lineage>
</organism>
<proteinExistence type="predicted"/>
<dbReference type="RefSeq" id="XP_018288101.1">
    <property type="nucleotide sequence ID" value="XM_018442482.1"/>
</dbReference>
<protein>
    <submittedName>
        <fullName evidence="1">Uncharacterized protein</fullName>
    </submittedName>
</protein>
<dbReference type="InParanoid" id="A0A162ZZM8"/>
<sequence length="112" mass="12962">MHFEEYINKIIELDSKQKLENLNDPIVVEAIKDRSKNTKRKMIALEHCLEAEKKETTKKKHQQFSPCKMQTNQKLQLAANKPISQSHITYFQTVETVETVETVQAVQAVPPI</sequence>
<accession>A0A162ZZM8</accession>
<gene>
    <name evidence="1" type="ORF">PHYBLDRAFT_71504</name>
</gene>
<dbReference type="GeneID" id="29003388"/>
<reference evidence="2" key="1">
    <citation type="submission" date="2015-06" db="EMBL/GenBank/DDBJ databases">
        <title>Expansion of signal transduction pathways in fungi by whole-genome duplication.</title>
        <authorList>
            <consortium name="DOE Joint Genome Institute"/>
            <person name="Corrochano L.M."/>
            <person name="Kuo A."/>
            <person name="Marcet-Houben M."/>
            <person name="Polaino S."/>
            <person name="Salamov A."/>
            <person name="Villalobos J.M."/>
            <person name="Alvarez M.I."/>
            <person name="Avalos J."/>
            <person name="Benito E.P."/>
            <person name="Benoit I."/>
            <person name="Burger G."/>
            <person name="Camino L.P."/>
            <person name="Canovas D."/>
            <person name="Cerda-Olmedo E."/>
            <person name="Cheng J.-F."/>
            <person name="Dominguez A."/>
            <person name="Elias M."/>
            <person name="Eslava A.P."/>
            <person name="Glaser F."/>
            <person name="Grimwood J."/>
            <person name="Gutierrez G."/>
            <person name="Heitman J."/>
            <person name="Henrissat B."/>
            <person name="Iturriaga E.A."/>
            <person name="Lang B.F."/>
            <person name="Lavin J.L."/>
            <person name="Lee S."/>
            <person name="Li W."/>
            <person name="Lindquist E."/>
            <person name="Lopez-Garcia S."/>
            <person name="Luque E.M."/>
            <person name="Marcos A.T."/>
            <person name="Martin J."/>
            <person name="McCluskey K."/>
            <person name="Medina H.R."/>
            <person name="Miralles-Duran A."/>
            <person name="Miyazaki A."/>
            <person name="Munoz-Torres E."/>
            <person name="Oguiza J.A."/>
            <person name="Ohm R."/>
            <person name="Olmedo M."/>
            <person name="Orejas M."/>
            <person name="Ortiz-Castellanos L."/>
            <person name="Pisabarro A.G."/>
            <person name="Rodriguez-Romero J."/>
            <person name="Ruiz-Herrera J."/>
            <person name="Ruiz-Vazquez R."/>
            <person name="Sanz C."/>
            <person name="Schackwitz W."/>
            <person name="Schmutz J."/>
            <person name="Shahriari M."/>
            <person name="Shelest E."/>
            <person name="Silva-Franco F."/>
            <person name="Soanes D."/>
            <person name="Syed K."/>
            <person name="Tagua V.G."/>
            <person name="Talbot N.J."/>
            <person name="Thon M."/>
            <person name="De vries R.P."/>
            <person name="Wiebenga A."/>
            <person name="Yadav J.S."/>
            <person name="Braun E.L."/>
            <person name="Baker S."/>
            <person name="Garre V."/>
            <person name="Horwitz B."/>
            <person name="Torres-Martinez S."/>
            <person name="Idnurm A."/>
            <person name="Herrera-Estrella A."/>
            <person name="Gabaldon T."/>
            <person name="Grigoriev I.V."/>
        </authorList>
    </citation>
    <scope>NUCLEOTIDE SEQUENCE [LARGE SCALE GENOMIC DNA]</scope>
    <source>
        <strain evidence="2">NRRL 1555(-)</strain>
    </source>
</reference>
<dbReference type="Proteomes" id="UP000077315">
    <property type="component" value="Unassembled WGS sequence"/>
</dbReference>
<dbReference type="AlphaFoldDB" id="A0A162ZZM8"/>
<evidence type="ECO:0000313" key="2">
    <source>
        <dbReference type="Proteomes" id="UP000077315"/>
    </source>
</evidence>